<protein>
    <recommendedName>
        <fullName evidence="3">Protein containing Planctomycete extracellular domain protein</fullName>
    </recommendedName>
</protein>
<dbReference type="CDD" id="cd14256">
    <property type="entry name" value="Dockerin_I"/>
    <property type="match status" value="1"/>
</dbReference>
<dbReference type="EMBL" id="JACHXU010000020">
    <property type="protein sequence ID" value="MBB3209018.1"/>
    <property type="molecule type" value="Genomic_DNA"/>
</dbReference>
<dbReference type="AlphaFoldDB" id="A0A7W5H826"/>
<dbReference type="RefSeq" id="WP_184307340.1">
    <property type="nucleotide sequence ID" value="NZ_JACHXU010000020.1"/>
</dbReference>
<evidence type="ECO:0000313" key="1">
    <source>
        <dbReference type="EMBL" id="MBB3209018.1"/>
    </source>
</evidence>
<dbReference type="InterPro" id="IPR036439">
    <property type="entry name" value="Dockerin_dom_sf"/>
</dbReference>
<accession>A0A7W5H826</accession>
<evidence type="ECO:0008006" key="3">
    <source>
        <dbReference type="Google" id="ProtNLM"/>
    </source>
</evidence>
<dbReference type="GO" id="GO:0000272">
    <property type="term" value="P:polysaccharide catabolic process"/>
    <property type="evidence" value="ECO:0007669"/>
    <property type="project" value="InterPro"/>
</dbReference>
<dbReference type="Gene3D" id="1.10.1330.10">
    <property type="entry name" value="Dockerin domain"/>
    <property type="match status" value="1"/>
</dbReference>
<proteinExistence type="predicted"/>
<keyword evidence="2" id="KW-1185">Reference proteome</keyword>
<sequence>MPRPDRHRKRFRRPKLEILERRRVMAAELPFGATPQDTAEFLLGTVTVTPIFLESDGSIDTNAQDWTAAEIDAVLANITTGVNWWSDALDELDTVHSLEFVIDDTYARTPVETGYEPINRVSDNYNQYVSDFLDFAEIDGSLQLDEGMFAFNNAQREKFGTDWAFSIFVADSSEDTDGFFPSGGSFRGAFAFAGGLYMVTPSTRPSSTIAHEMGHIFWAMDEYSGGGNYANSRGYYDTQNLNAWDNPTPGFEQEDSIMAGYERLVASYVSHTSAASTLAQVGWQDSDGDGIFDVLDVPLNLVGTGGYNTDTSQFEFVGEASVGTLANLNSSGHQSDITLNRVSRLEASIDNGPWQTLAEPDTYTATFDLDIAVPSDFSTIQLRVVDAQTGITSEILSATPTIPLLSSNTSLTGYAFLDLDSNGVASLGEPLLGDVSLTIQSNDGSELPRGSFDAADTPLNTELSTVDGITLVGSLIGMTSDVEARAFGSLDNLPLFQVFDPQLQFWTPRLGQRVSVRATLDEPTSYVEVDIVGLESGESSYGRFEAYNAAGELIDRATTDLQSNADGQLDFGETQTLGVSDPNGEIASIRIAGHADTSIGMTAIRTGVPGVLNTDAYGGFSVEDLPAGQYRLTAVADQVTYGFDVIEVNPSVNGPIVLAAKIVDSPRYNTADPFDVSQDGTVTAVDALQVINDLNLNGSRTLTWDDTEGSKIDVTNDGVITALDALRVINYLNVREADAAPSGESVAASTNLVSSQAAGESTVVTDDFAGIDEVLAEPIKWVSQADAEPDDGDAGLVFHDTVDS</sequence>
<dbReference type="Proteomes" id="UP000536179">
    <property type="component" value="Unassembled WGS sequence"/>
</dbReference>
<reference evidence="1 2" key="1">
    <citation type="submission" date="2020-08" db="EMBL/GenBank/DDBJ databases">
        <title>Genomic Encyclopedia of Type Strains, Phase III (KMG-III): the genomes of soil and plant-associated and newly described type strains.</title>
        <authorList>
            <person name="Whitman W."/>
        </authorList>
    </citation>
    <scope>NUCLEOTIDE SEQUENCE [LARGE SCALE GENOMIC DNA]</scope>
    <source>
        <strain evidence="1 2">CECT 8075</strain>
    </source>
</reference>
<dbReference type="GO" id="GO:0004553">
    <property type="term" value="F:hydrolase activity, hydrolyzing O-glycosyl compounds"/>
    <property type="evidence" value="ECO:0007669"/>
    <property type="project" value="InterPro"/>
</dbReference>
<dbReference type="SUPFAM" id="SSF63446">
    <property type="entry name" value="Type I dockerin domain"/>
    <property type="match status" value="1"/>
</dbReference>
<dbReference type="InterPro" id="IPR002105">
    <property type="entry name" value="Dockerin_1_rpt"/>
</dbReference>
<organism evidence="1 2">
    <name type="scientific">Aporhodopirellula rubra</name>
    <dbReference type="NCBI Taxonomy" id="980271"/>
    <lineage>
        <taxon>Bacteria</taxon>
        <taxon>Pseudomonadati</taxon>
        <taxon>Planctomycetota</taxon>
        <taxon>Planctomycetia</taxon>
        <taxon>Pirellulales</taxon>
        <taxon>Pirellulaceae</taxon>
        <taxon>Aporhodopirellula</taxon>
    </lineage>
</organism>
<gene>
    <name evidence="1" type="ORF">FHS27_004854</name>
</gene>
<dbReference type="SUPFAM" id="SSF117074">
    <property type="entry name" value="Hypothetical protein PA1324"/>
    <property type="match status" value="1"/>
</dbReference>
<evidence type="ECO:0000313" key="2">
    <source>
        <dbReference type="Proteomes" id="UP000536179"/>
    </source>
</evidence>
<name>A0A7W5H826_9BACT</name>
<dbReference type="Pfam" id="PF00404">
    <property type="entry name" value="Dockerin_1"/>
    <property type="match status" value="1"/>
</dbReference>
<comment type="caution">
    <text evidence="1">The sequence shown here is derived from an EMBL/GenBank/DDBJ whole genome shotgun (WGS) entry which is preliminary data.</text>
</comment>